<accession>A0ABS8XIC7</accession>
<dbReference type="Gene3D" id="3.40.50.300">
    <property type="entry name" value="P-loop containing nucleotide triphosphate hydrolases"/>
    <property type="match status" value="1"/>
</dbReference>
<evidence type="ECO:0000256" key="5">
    <source>
        <dbReference type="SAM" id="MobiDB-lite"/>
    </source>
</evidence>
<keyword evidence="7" id="KW-0067">ATP-binding</keyword>
<evidence type="ECO:0000313" key="8">
    <source>
        <dbReference type="Proteomes" id="UP001201463"/>
    </source>
</evidence>
<reference evidence="7 8" key="1">
    <citation type="submission" date="2021-12" db="EMBL/GenBank/DDBJ databases">
        <title>Genome seq of p7.</title>
        <authorList>
            <person name="Seo T."/>
        </authorList>
    </citation>
    <scope>NUCLEOTIDE SEQUENCE [LARGE SCALE GENOMIC DNA]</scope>
    <source>
        <strain evidence="7 8">P7</strain>
    </source>
</reference>
<evidence type="ECO:0000313" key="7">
    <source>
        <dbReference type="EMBL" id="MCE4540609.1"/>
    </source>
</evidence>
<comment type="caution">
    <text evidence="7">The sequence shown here is derived from an EMBL/GenBank/DDBJ whole genome shotgun (WGS) entry which is preliminary data.</text>
</comment>
<protein>
    <submittedName>
        <fullName evidence="7">ATP-binding cassette domain-containing protein</fullName>
    </submittedName>
</protein>
<proteinExistence type="predicted"/>
<gene>
    <name evidence="7" type="ORF">LXT12_25545</name>
</gene>
<dbReference type="RefSeq" id="WP_233395142.1">
    <property type="nucleotide sequence ID" value="NZ_JAJTWT010000019.1"/>
</dbReference>
<feature type="compositionally biased region" description="Basic residues" evidence="5">
    <location>
        <begin position="1"/>
        <end position="11"/>
    </location>
</feature>
<name>A0ABS8XIC7_9BURK</name>
<dbReference type="InterPro" id="IPR003439">
    <property type="entry name" value="ABC_transporter-like_ATP-bd"/>
</dbReference>
<evidence type="ECO:0000256" key="4">
    <source>
        <dbReference type="ARBA" id="ARBA00023136"/>
    </source>
</evidence>
<evidence type="ECO:0000256" key="2">
    <source>
        <dbReference type="ARBA" id="ARBA00022692"/>
    </source>
</evidence>
<dbReference type="SUPFAM" id="SSF52540">
    <property type="entry name" value="P-loop containing nucleoside triphosphate hydrolases"/>
    <property type="match status" value="1"/>
</dbReference>
<evidence type="ECO:0000256" key="3">
    <source>
        <dbReference type="ARBA" id="ARBA00022989"/>
    </source>
</evidence>
<evidence type="ECO:0000259" key="6">
    <source>
        <dbReference type="Pfam" id="PF00005"/>
    </source>
</evidence>
<keyword evidence="7" id="KW-0547">Nucleotide-binding</keyword>
<keyword evidence="3" id="KW-1133">Transmembrane helix</keyword>
<keyword evidence="4" id="KW-0472">Membrane</keyword>
<evidence type="ECO:0000256" key="1">
    <source>
        <dbReference type="ARBA" id="ARBA00022448"/>
    </source>
</evidence>
<keyword evidence="2" id="KW-0812">Transmembrane</keyword>
<dbReference type="EMBL" id="JAJTWT010000019">
    <property type="protein sequence ID" value="MCE4540609.1"/>
    <property type="molecule type" value="Genomic_DNA"/>
</dbReference>
<dbReference type="Pfam" id="PF00005">
    <property type="entry name" value="ABC_tran"/>
    <property type="match status" value="1"/>
</dbReference>
<dbReference type="GO" id="GO:0005524">
    <property type="term" value="F:ATP binding"/>
    <property type="evidence" value="ECO:0007669"/>
    <property type="project" value="UniProtKB-KW"/>
</dbReference>
<dbReference type="PANTHER" id="PTHR11384">
    <property type="entry name" value="ATP-BINDING CASSETTE, SUB-FAMILY D MEMBER"/>
    <property type="match status" value="1"/>
</dbReference>
<feature type="region of interest" description="Disordered" evidence="5">
    <location>
        <begin position="1"/>
        <end position="23"/>
    </location>
</feature>
<keyword evidence="8" id="KW-1185">Reference proteome</keyword>
<dbReference type="Proteomes" id="UP001201463">
    <property type="component" value="Unassembled WGS sequence"/>
</dbReference>
<sequence>MALERSRRRGGIRSLLAPAQLHPDRKPGRRLVLSGRATQFDELHLKEALADCGLGRLSESLDAVDQWQQKLSGGEQQRLACARVLLHQPEFVFLDEATSAVDPTTEQALDETLIRWTPHKGVISIAHRESLATYHDHTLQVPSGTGLLPLDGLR</sequence>
<organism evidence="7 8">
    <name type="scientific">Pelomonas caseinilytica</name>
    <dbReference type="NCBI Taxonomy" id="2906763"/>
    <lineage>
        <taxon>Bacteria</taxon>
        <taxon>Pseudomonadati</taxon>
        <taxon>Pseudomonadota</taxon>
        <taxon>Betaproteobacteria</taxon>
        <taxon>Burkholderiales</taxon>
        <taxon>Sphaerotilaceae</taxon>
        <taxon>Roseateles</taxon>
    </lineage>
</organism>
<dbReference type="InterPro" id="IPR050835">
    <property type="entry name" value="ABC_transporter_sub-D"/>
</dbReference>
<dbReference type="PANTHER" id="PTHR11384:SF59">
    <property type="entry name" value="LYSOSOMAL COBALAMIN TRANSPORTER ABCD4"/>
    <property type="match status" value="1"/>
</dbReference>
<dbReference type="InterPro" id="IPR027417">
    <property type="entry name" value="P-loop_NTPase"/>
</dbReference>
<feature type="domain" description="ABC transporter" evidence="6">
    <location>
        <begin position="45"/>
        <end position="99"/>
    </location>
</feature>
<keyword evidence="1" id="KW-0813">Transport</keyword>